<protein>
    <submittedName>
        <fullName evidence="1">Uncharacterized protein</fullName>
    </submittedName>
</protein>
<gene>
    <name evidence="1" type="ORF">ANCDUO_24768</name>
</gene>
<dbReference type="EMBL" id="KN773487">
    <property type="protein sequence ID" value="KIH45195.1"/>
    <property type="molecule type" value="Genomic_DNA"/>
</dbReference>
<dbReference type="Proteomes" id="UP000054047">
    <property type="component" value="Unassembled WGS sequence"/>
</dbReference>
<evidence type="ECO:0000313" key="1">
    <source>
        <dbReference type="EMBL" id="KIH45195.1"/>
    </source>
</evidence>
<dbReference type="OrthoDB" id="5835829at2759"/>
<accession>A0A0C2F9Q8</accession>
<sequence length="79" mass="8606">MDDNSSSPEQISRLESVMEVAEISFECMGGLAYLLNTSVVQFSNWPIADGYITSLNVPANPSAIPKTGIHAFVLSLPFW</sequence>
<name>A0A0C2F9Q8_9BILA</name>
<evidence type="ECO:0000313" key="2">
    <source>
        <dbReference type="Proteomes" id="UP000054047"/>
    </source>
</evidence>
<dbReference type="AlphaFoldDB" id="A0A0C2F9Q8"/>
<organism evidence="1 2">
    <name type="scientific">Ancylostoma duodenale</name>
    <dbReference type="NCBI Taxonomy" id="51022"/>
    <lineage>
        <taxon>Eukaryota</taxon>
        <taxon>Metazoa</taxon>
        <taxon>Ecdysozoa</taxon>
        <taxon>Nematoda</taxon>
        <taxon>Chromadorea</taxon>
        <taxon>Rhabditida</taxon>
        <taxon>Rhabditina</taxon>
        <taxon>Rhabditomorpha</taxon>
        <taxon>Strongyloidea</taxon>
        <taxon>Ancylostomatidae</taxon>
        <taxon>Ancylostomatinae</taxon>
        <taxon>Ancylostoma</taxon>
    </lineage>
</organism>
<reference evidence="1 2" key="1">
    <citation type="submission" date="2013-12" db="EMBL/GenBank/DDBJ databases">
        <title>Draft genome of the parsitic nematode Ancylostoma duodenale.</title>
        <authorList>
            <person name="Mitreva M."/>
        </authorList>
    </citation>
    <scope>NUCLEOTIDE SEQUENCE [LARGE SCALE GENOMIC DNA]</scope>
    <source>
        <strain evidence="1 2">Zhejiang</strain>
    </source>
</reference>
<proteinExistence type="predicted"/>
<keyword evidence="2" id="KW-1185">Reference proteome</keyword>